<name>A0A8H6Y8H2_9AGAR</name>
<accession>A0A8H6Y8H2</accession>
<reference evidence="5" key="1">
    <citation type="submission" date="2020-05" db="EMBL/GenBank/DDBJ databases">
        <title>Mycena genomes resolve the evolution of fungal bioluminescence.</title>
        <authorList>
            <person name="Tsai I.J."/>
        </authorList>
    </citation>
    <scope>NUCLEOTIDE SEQUENCE</scope>
    <source>
        <strain evidence="5">CCC161011</strain>
    </source>
</reference>
<dbReference type="SUPFAM" id="SSF53756">
    <property type="entry name" value="UDP-Glycosyltransferase/glycogen phosphorylase"/>
    <property type="match status" value="1"/>
</dbReference>
<feature type="domain" description="Erythromycin biosynthesis protein CIII-like C-terminal" evidence="4">
    <location>
        <begin position="437"/>
        <end position="539"/>
    </location>
</feature>
<dbReference type="CDD" id="cd03784">
    <property type="entry name" value="GT1_Gtf-like"/>
    <property type="match status" value="1"/>
</dbReference>
<protein>
    <submittedName>
        <fullName evidence="5">Sterol 3-beta-glucosyltransferase UGT80A2</fullName>
    </submittedName>
</protein>
<dbReference type="InterPro" id="IPR010610">
    <property type="entry name" value="EryCIII-like_C"/>
</dbReference>
<dbReference type="GO" id="GO:0005975">
    <property type="term" value="P:carbohydrate metabolic process"/>
    <property type="evidence" value="ECO:0007669"/>
    <property type="project" value="InterPro"/>
</dbReference>
<dbReference type="InterPro" id="IPR050426">
    <property type="entry name" value="Glycosyltransferase_28"/>
</dbReference>
<feature type="compositionally biased region" description="Polar residues" evidence="2">
    <location>
        <begin position="838"/>
        <end position="847"/>
    </location>
</feature>
<dbReference type="PANTHER" id="PTHR48050">
    <property type="entry name" value="STEROL 3-BETA-GLUCOSYLTRANSFERASE"/>
    <property type="match status" value="1"/>
</dbReference>
<comment type="caution">
    <text evidence="5">The sequence shown here is derived from an EMBL/GenBank/DDBJ whole genome shotgun (WGS) entry which is preliminary data.</text>
</comment>
<dbReference type="Proteomes" id="UP000620124">
    <property type="component" value="Unassembled WGS sequence"/>
</dbReference>
<dbReference type="OrthoDB" id="5835829at2759"/>
<dbReference type="InterPro" id="IPR004276">
    <property type="entry name" value="GlycoTrans_28_N"/>
</dbReference>
<feature type="compositionally biased region" description="Basic and acidic residues" evidence="2">
    <location>
        <begin position="825"/>
        <end position="836"/>
    </location>
</feature>
<feature type="domain" description="Glycosyltransferase family 28 N-terminal" evidence="3">
    <location>
        <begin position="112"/>
        <end position="173"/>
    </location>
</feature>
<feature type="compositionally biased region" description="Basic and acidic residues" evidence="2">
    <location>
        <begin position="864"/>
        <end position="873"/>
    </location>
</feature>
<gene>
    <name evidence="5" type="ORF">MVEN_01066600</name>
</gene>
<dbReference type="FunFam" id="3.40.50.2000:FF:000009">
    <property type="entry name" value="Sterol 3-beta-glucosyltransferase UGT80A2"/>
    <property type="match status" value="1"/>
</dbReference>
<evidence type="ECO:0000313" key="5">
    <source>
        <dbReference type="EMBL" id="KAF7353811.1"/>
    </source>
</evidence>
<keyword evidence="1 5" id="KW-0808">Transferase</keyword>
<evidence type="ECO:0000256" key="1">
    <source>
        <dbReference type="ARBA" id="ARBA00022679"/>
    </source>
</evidence>
<evidence type="ECO:0000313" key="6">
    <source>
        <dbReference type="Proteomes" id="UP000620124"/>
    </source>
</evidence>
<evidence type="ECO:0000256" key="2">
    <source>
        <dbReference type="SAM" id="MobiDB-lite"/>
    </source>
</evidence>
<dbReference type="PANTHER" id="PTHR48050:SF13">
    <property type="entry name" value="STEROL 3-BETA-GLUCOSYLTRANSFERASE UGT80A2"/>
    <property type="match status" value="1"/>
</dbReference>
<evidence type="ECO:0000259" key="3">
    <source>
        <dbReference type="Pfam" id="PF03033"/>
    </source>
</evidence>
<dbReference type="Gene3D" id="3.40.50.2000">
    <property type="entry name" value="Glycogen Phosphorylase B"/>
    <property type="match status" value="2"/>
</dbReference>
<keyword evidence="6" id="KW-1185">Reference proteome</keyword>
<organism evidence="5 6">
    <name type="scientific">Mycena venus</name>
    <dbReference type="NCBI Taxonomy" id="2733690"/>
    <lineage>
        <taxon>Eukaryota</taxon>
        <taxon>Fungi</taxon>
        <taxon>Dikarya</taxon>
        <taxon>Basidiomycota</taxon>
        <taxon>Agaricomycotina</taxon>
        <taxon>Agaricomycetes</taxon>
        <taxon>Agaricomycetidae</taxon>
        <taxon>Agaricales</taxon>
        <taxon>Marasmiineae</taxon>
        <taxon>Mycenaceae</taxon>
        <taxon>Mycena</taxon>
    </lineage>
</organism>
<proteinExistence type="predicted"/>
<dbReference type="AlphaFoldDB" id="A0A8H6Y8H2"/>
<dbReference type="Pfam" id="PF03033">
    <property type="entry name" value="Glyco_transf_28"/>
    <property type="match status" value="1"/>
</dbReference>
<sequence length="894" mass="98881">MGEDRPPFHMQELDDNVEVLPKDAEVPPEYQPEESTFVDIGSIQTEPKTNFVEYMSSGKGLASMARVLPDGRIVISLDLKQKLPDLPADHAQDIEEYAVDKTEWKKYPSLNIVIMIVGSRGDVQPYVALGKLLLADGHRVRIASHETFRTFVNDAGLEFFNIGGNPQDLMSYMVKNPGLMPGMTSLTNGDIGRKRKMLSEAWNDRRMLAFLPFSVPRDRTHIRGGRYNFQSAGFRTCSLRRGTRNSTIIEFQYAPNLSFPFSRSYICLAMPWSPTAAFPHPLVNIQSSNAENGLTNYLTYALADIMTWQGLGDVVNKFRTRTLGLEPLSLRSGPGLVDRVKIPWTYCMSPALVPKPDDWKNYIDVVGFYFLDLATNYTPPDDLAAFLAAGESPVYIGFGSVVVEDAEAMTNTIFEATAQAGVRALVSAGWGGLGGKSIPSHIFILGNVPHDWLFDQERVSAVVHHGGAGTTAVGLAKGRPTLVVPFFGDQLFWGNMIHKAGAGPEPIPHKKLNIENLRDALKFAVSPSAKNAAKRMAEQINREDGVRRGVDSFYRHLPLLNMRCDLDPSRLAVWWSTEYCLKLSGFAAQVLIDAKQLDLSSLDPHRTKEYETRKQVSDPVTGGASAIYWTVTHWYGGIAQIFYSPVKGIIKTTTAIPRGVMDIVSSVHEGFYNTPKLYGSKVRKTGKVTDFASGLKEGGKGLFYGYYDGITGLVREPYEGAQKEGFIGAVKGSLRSFANATIRPAGGIVGLIAHPVQGLWKSVQSPMAKKQEGKMKEVRISDGVAAVRNSTQAQRTEIVQKFNQLKAGTKERQKRYKEIAEAEMYAEKKSGEEGKAPESSQTASESVQQPTPTGQQTEEEEDATFVRELEMAKELSLAEQRGYERAMAQMNREE</sequence>
<dbReference type="EMBL" id="JACAZI010000008">
    <property type="protein sequence ID" value="KAF7353811.1"/>
    <property type="molecule type" value="Genomic_DNA"/>
</dbReference>
<dbReference type="GO" id="GO:0016906">
    <property type="term" value="F:sterol 3-beta-glucosyltransferase activity"/>
    <property type="evidence" value="ECO:0007669"/>
    <property type="project" value="UniProtKB-ARBA"/>
</dbReference>
<dbReference type="InterPro" id="IPR002213">
    <property type="entry name" value="UDP_glucos_trans"/>
</dbReference>
<dbReference type="Pfam" id="PF06722">
    <property type="entry name" value="EryCIII-like_C"/>
    <property type="match status" value="1"/>
</dbReference>
<feature type="region of interest" description="Disordered" evidence="2">
    <location>
        <begin position="825"/>
        <end position="894"/>
    </location>
</feature>
<evidence type="ECO:0000259" key="4">
    <source>
        <dbReference type="Pfam" id="PF06722"/>
    </source>
</evidence>